<comment type="caution">
    <text evidence="8">The sequence shown here is derived from an EMBL/GenBank/DDBJ whole genome shotgun (WGS) entry which is preliminary data.</text>
</comment>
<accession>A0AAN9NFJ2</accession>
<protein>
    <submittedName>
        <fullName evidence="8">Uncharacterized protein</fullName>
    </submittedName>
</protein>
<keyword evidence="9" id="KW-1185">Reference proteome</keyword>
<feature type="region of interest" description="Disordered" evidence="7">
    <location>
        <begin position="106"/>
        <end position="271"/>
    </location>
</feature>
<dbReference type="GO" id="GO:0033260">
    <property type="term" value="P:nuclear DNA replication"/>
    <property type="evidence" value="ECO:0007669"/>
    <property type="project" value="TreeGrafter"/>
</dbReference>
<evidence type="ECO:0000313" key="9">
    <source>
        <dbReference type="Proteomes" id="UP001374584"/>
    </source>
</evidence>
<feature type="region of interest" description="Disordered" evidence="7">
    <location>
        <begin position="403"/>
        <end position="437"/>
    </location>
</feature>
<feature type="compositionally biased region" description="Polar residues" evidence="7">
    <location>
        <begin position="261"/>
        <end position="271"/>
    </location>
</feature>
<name>A0AAN9NFJ2_PHACN</name>
<dbReference type="PANTHER" id="PTHR13278:SF0">
    <property type="entry name" value="ZINC FINGER PROTEIN 830"/>
    <property type="match status" value="1"/>
</dbReference>
<keyword evidence="6" id="KW-0175">Coiled coil</keyword>
<dbReference type="GO" id="GO:0003676">
    <property type="term" value="F:nucleic acid binding"/>
    <property type="evidence" value="ECO:0007669"/>
    <property type="project" value="InterPro"/>
</dbReference>
<keyword evidence="4" id="KW-0862">Zinc</keyword>
<feature type="compositionally biased region" description="Polar residues" evidence="7">
    <location>
        <begin position="132"/>
        <end position="144"/>
    </location>
</feature>
<feature type="compositionally biased region" description="Polar residues" evidence="7">
    <location>
        <begin position="409"/>
        <end position="422"/>
    </location>
</feature>
<feature type="compositionally biased region" description="Basic residues" evidence="7">
    <location>
        <begin position="224"/>
        <end position="233"/>
    </location>
</feature>
<dbReference type="GO" id="GO:0008270">
    <property type="term" value="F:zinc ion binding"/>
    <property type="evidence" value="ECO:0007669"/>
    <property type="project" value="UniProtKB-KW"/>
</dbReference>
<dbReference type="InterPro" id="IPR040050">
    <property type="entry name" value="ZNF830-like"/>
</dbReference>
<dbReference type="PANTHER" id="PTHR13278">
    <property type="entry name" value="ZINC FINGER PROTEIN 830"/>
    <property type="match status" value="1"/>
</dbReference>
<reference evidence="8 9" key="1">
    <citation type="submission" date="2024-01" db="EMBL/GenBank/DDBJ databases">
        <title>The genomes of 5 underutilized Papilionoideae crops provide insights into root nodulation and disease resistanc.</title>
        <authorList>
            <person name="Jiang F."/>
        </authorList>
    </citation>
    <scope>NUCLEOTIDE SEQUENCE [LARGE SCALE GENOMIC DNA]</scope>
    <source>
        <strain evidence="8">JINMINGXINNONG_FW02</strain>
        <tissue evidence="8">Leaves</tissue>
    </source>
</reference>
<evidence type="ECO:0000256" key="4">
    <source>
        <dbReference type="ARBA" id="ARBA00022833"/>
    </source>
</evidence>
<dbReference type="GO" id="GO:0005681">
    <property type="term" value="C:spliceosomal complex"/>
    <property type="evidence" value="ECO:0007669"/>
    <property type="project" value="InterPro"/>
</dbReference>
<feature type="region of interest" description="Disordered" evidence="7">
    <location>
        <begin position="293"/>
        <end position="378"/>
    </location>
</feature>
<comment type="subcellular location">
    <subcellularLocation>
        <location evidence="1">Nucleus</location>
    </subcellularLocation>
</comment>
<dbReference type="AlphaFoldDB" id="A0AAN9NFJ2"/>
<dbReference type="Proteomes" id="UP001374584">
    <property type="component" value="Unassembled WGS sequence"/>
</dbReference>
<proteinExistence type="predicted"/>
<evidence type="ECO:0000256" key="2">
    <source>
        <dbReference type="ARBA" id="ARBA00022723"/>
    </source>
</evidence>
<feature type="compositionally biased region" description="Polar residues" evidence="7">
    <location>
        <begin position="202"/>
        <end position="213"/>
    </location>
</feature>
<evidence type="ECO:0000256" key="5">
    <source>
        <dbReference type="ARBA" id="ARBA00023242"/>
    </source>
</evidence>
<evidence type="ECO:0000256" key="3">
    <source>
        <dbReference type="ARBA" id="ARBA00022771"/>
    </source>
</evidence>
<feature type="compositionally biased region" description="Basic residues" evidence="7">
    <location>
        <begin position="324"/>
        <end position="334"/>
    </location>
</feature>
<gene>
    <name evidence="8" type="ORF">VNO80_05690</name>
</gene>
<keyword evidence="2" id="KW-0479">Metal-binding</keyword>
<feature type="compositionally biased region" description="Basic and acidic residues" evidence="7">
    <location>
        <begin position="191"/>
        <end position="201"/>
    </location>
</feature>
<dbReference type="GO" id="GO:0033314">
    <property type="term" value="P:mitotic DNA replication checkpoint signaling"/>
    <property type="evidence" value="ECO:0007669"/>
    <property type="project" value="TreeGrafter"/>
</dbReference>
<sequence>MGIDTILNNNSIKQGFNNFLGVLSVLLRVCCIFNRFPLRHILLLTSRNMDAPVKRSGLARVLLNSQRKEKCPVFPLVRYNEFRQPVCQVCSVVMLEPIRSHLASLEHNEEMKKRKTNTAASTDYNNAKPLTASANSPKANTEQPQDTERQLPECSVNVPQHQSPSMLPRDFCDDSGKIRTRSVSKVTEMMDSPKDQEHGEANNDSVKTNSKISPSIHEALTSSKRGRPRKTKPTKFVINQTSNPPSTPRRSKRIKHVADKSGSNVPEASSSEELLKVKLIALLKRRNGESFLVDGKESSPVDGKENSQVDGKEASSDIDAIVIYKRKRLPRKRSSGQTSKTPKKTAHTNPPTAAISSSTTALSPHHDPPADAPVNVDAPHIENTNTAEPIFNKSLVEEVKNDNPAPANAQEQVASSKGQESPDQVDPKAGEVSTGNTPLDVEAIDKMIEDDPLSAIENILTGKVSISSKTPQSTTLSEPLEVQSSPADVLSKELKDLMQNFSLGDFITDYEQLSKILLILEELQKNENLLSLAQQTFMKTFRLFFNSAVAHHKISDTVGTKKVKLNRAKEDILHKLQETKHAQELITTSISIANIRVNEISSCIEQLEEQLSKLKEERESFQLDINEGEKQKETLRNDSILWAHKAKDLVFDLAEIEAKEKALGQQLEADKDAYDQFKASFPF</sequence>
<evidence type="ECO:0000256" key="7">
    <source>
        <dbReference type="SAM" id="MobiDB-lite"/>
    </source>
</evidence>
<feature type="compositionally biased region" description="Basic and acidic residues" evidence="7">
    <location>
        <begin position="294"/>
        <end position="315"/>
    </location>
</feature>
<keyword evidence="5" id="KW-0539">Nucleus</keyword>
<evidence type="ECO:0000256" key="1">
    <source>
        <dbReference type="ARBA" id="ARBA00004123"/>
    </source>
</evidence>
<dbReference type="GO" id="GO:0044773">
    <property type="term" value="P:mitotic DNA damage checkpoint signaling"/>
    <property type="evidence" value="ECO:0007669"/>
    <property type="project" value="TreeGrafter"/>
</dbReference>
<evidence type="ECO:0000313" key="8">
    <source>
        <dbReference type="EMBL" id="KAK7372314.1"/>
    </source>
</evidence>
<dbReference type="EMBL" id="JAYMYR010000003">
    <property type="protein sequence ID" value="KAK7372314.1"/>
    <property type="molecule type" value="Genomic_DNA"/>
</dbReference>
<feature type="coiled-coil region" evidence="6">
    <location>
        <begin position="597"/>
        <end position="638"/>
    </location>
</feature>
<evidence type="ECO:0000256" key="6">
    <source>
        <dbReference type="SAM" id="Coils"/>
    </source>
</evidence>
<organism evidence="8 9">
    <name type="scientific">Phaseolus coccineus</name>
    <name type="common">Scarlet runner bean</name>
    <name type="synonym">Phaseolus multiflorus</name>
    <dbReference type="NCBI Taxonomy" id="3886"/>
    <lineage>
        <taxon>Eukaryota</taxon>
        <taxon>Viridiplantae</taxon>
        <taxon>Streptophyta</taxon>
        <taxon>Embryophyta</taxon>
        <taxon>Tracheophyta</taxon>
        <taxon>Spermatophyta</taxon>
        <taxon>Magnoliopsida</taxon>
        <taxon>eudicotyledons</taxon>
        <taxon>Gunneridae</taxon>
        <taxon>Pentapetalae</taxon>
        <taxon>rosids</taxon>
        <taxon>fabids</taxon>
        <taxon>Fabales</taxon>
        <taxon>Fabaceae</taxon>
        <taxon>Papilionoideae</taxon>
        <taxon>50 kb inversion clade</taxon>
        <taxon>NPAAA clade</taxon>
        <taxon>indigoferoid/millettioid clade</taxon>
        <taxon>Phaseoleae</taxon>
        <taxon>Phaseolus</taxon>
    </lineage>
</organism>
<feature type="compositionally biased region" description="Low complexity" evidence="7">
    <location>
        <begin position="350"/>
        <end position="363"/>
    </location>
</feature>
<keyword evidence="3" id="KW-0863">Zinc-finger</keyword>